<keyword evidence="2" id="KW-1185">Reference proteome</keyword>
<proteinExistence type="predicted"/>
<sequence length="484" mass="53335">MPSRSLLLVGLLPLIALFYVQYSNVFLSSKNVVPLSRSKTPIVMASIPAFSHMEKITTIAEGLIQLGYPVSFLTGPEFEDYIESIGATYVPIEGKGPGLMAEDKMSTFLSLQGDELEIFAFKAIFLDEIPSQYRTLQRTFTDIRDKYGPEQPLIYIADCTFGGLAPVLLGADGIRPDAAISIGHVPYAAASNDTFPVRSGRHPDTSADSKRIHFEAQQAQYNSYPDREWNAHTRDVLAQMGATTSFASMFDMFASASDIFLQYGVPEFEYPRTDYRPNLKFIGAPVTVGIAERALPQWWGDVREAKKAGKRIVAVTSSSVIFDNNVLIIPALEALKERDDVLVIAALVTSDVEQFEFKTPENARVAKFIPLDLALPEVDVLITNGGYGTIQQSLRAGVPLIVTGVAQDKSHTGALINYIGNGIYNAVHETSPEMLSGAFEEILRNQSYRAKAEAIAKEYEKYNAVEIVDKEIQRVLEGKLLEKA</sequence>
<organism evidence="1 2">
    <name type="scientific">Macroventuria anomochaeta</name>
    <dbReference type="NCBI Taxonomy" id="301207"/>
    <lineage>
        <taxon>Eukaryota</taxon>
        <taxon>Fungi</taxon>
        <taxon>Dikarya</taxon>
        <taxon>Ascomycota</taxon>
        <taxon>Pezizomycotina</taxon>
        <taxon>Dothideomycetes</taxon>
        <taxon>Pleosporomycetidae</taxon>
        <taxon>Pleosporales</taxon>
        <taxon>Pleosporineae</taxon>
        <taxon>Didymellaceae</taxon>
        <taxon>Macroventuria</taxon>
    </lineage>
</organism>
<dbReference type="Proteomes" id="UP000799754">
    <property type="component" value="Unassembled WGS sequence"/>
</dbReference>
<dbReference type="EMBL" id="MU006735">
    <property type="protein sequence ID" value="KAF2623679.1"/>
    <property type="molecule type" value="Genomic_DNA"/>
</dbReference>
<name>A0ACB6RRY6_9PLEO</name>
<comment type="caution">
    <text evidence="1">The sequence shown here is derived from an EMBL/GenBank/DDBJ whole genome shotgun (WGS) entry which is preliminary data.</text>
</comment>
<accession>A0ACB6RRY6</accession>
<evidence type="ECO:0000313" key="1">
    <source>
        <dbReference type="EMBL" id="KAF2623679.1"/>
    </source>
</evidence>
<gene>
    <name evidence="1" type="ORF">BU25DRAFT_414144</name>
</gene>
<protein>
    <submittedName>
        <fullName evidence="1">Glycosyltransferase family 1 protein</fullName>
    </submittedName>
</protein>
<reference evidence="1" key="1">
    <citation type="journal article" date="2020" name="Stud. Mycol.">
        <title>101 Dothideomycetes genomes: a test case for predicting lifestyles and emergence of pathogens.</title>
        <authorList>
            <person name="Haridas S."/>
            <person name="Albert R."/>
            <person name="Binder M."/>
            <person name="Bloem J."/>
            <person name="Labutti K."/>
            <person name="Salamov A."/>
            <person name="Andreopoulos B."/>
            <person name="Baker S."/>
            <person name="Barry K."/>
            <person name="Bills G."/>
            <person name="Bluhm B."/>
            <person name="Cannon C."/>
            <person name="Castanera R."/>
            <person name="Culley D."/>
            <person name="Daum C."/>
            <person name="Ezra D."/>
            <person name="Gonzalez J."/>
            <person name="Henrissat B."/>
            <person name="Kuo A."/>
            <person name="Liang C."/>
            <person name="Lipzen A."/>
            <person name="Lutzoni F."/>
            <person name="Magnuson J."/>
            <person name="Mondo S."/>
            <person name="Nolan M."/>
            <person name="Ohm R."/>
            <person name="Pangilinan J."/>
            <person name="Park H.-J."/>
            <person name="Ramirez L."/>
            <person name="Alfaro M."/>
            <person name="Sun H."/>
            <person name="Tritt A."/>
            <person name="Yoshinaga Y."/>
            <person name="Zwiers L.-H."/>
            <person name="Turgeon B."/>
            <person name="Goodwin S."/>
            <person name="Spatafora J."/>
            <person name="Crous P."/>
            <person name="Grigoriev I."/>
        </authorList>
    </citation>
    <scope>NUCLEOTIDE SEQUENCE</scope>
    <source>
        <strain evidence="1">CBS 525.71</strain>
    </source>
</reference>
<evidence type="ECO:0000313" key="2">
    <source>
        <dbReference type="Proteomes" id="UP000799754"/>
    </source>
</evidence>